<dbReference type="InParanoid" id="W5MSG4"/>
<accession>W5MSG4</accession>
<dbReference type="GO" id="GO:0034599">
    <property type="term" value="P:cellular response to oxidative stress"/>
    <property type="evidence" value="ECO:0000318"/>
    <property type="project" value="GO_Central"/>
</dbReference>
<dbReference type="eggNOG" id="ENOG502QSB8">
    <property type="taxonomic scope" value="Eukaryota"/>
</dbReference>
<evidence type="ECO:0000313" key="1">
    <source>
        <dbReference type="Ensembl" id="ENSLOCP00000011323.1"/>
    </source>
</evidence>
<dbReference type="GO" id="GO:0036297">
    <property type="term" value="P:interstrand cross-link repair"/>
    <property type="evidence" value="ECO:0007669"/>
    <property type="project" value="InterPro"/>
</dbReference>
<dbReference type="EMBL" id="AHAT01002925">
    <property type="status" value="NOT_ANNOTATED_CDS"/>
    <property type="molecule type" value="Genomic_DNA"/>
</dbReference>
<dbReference type="Ensembl" id="ENSLOCT00000011339.1">
    <property type="protein sequence ID" value="ENSLOCP00000011323.1"/>
    <property type="gene ID" value="ENSLOCG00000009272.1"/>
</dbReference>
<dbReference type="Proteomes" id="UP000018468">
    <property type="component" value="Linkage group LG2"/>
</dbReference>
<sequence>MAQRSSPSEDLIEFWLDKAVEWGQATTFTSQQDVCLHLQKLRTFLQQLCQKLQTMNTTVAMRTFPLVGQLFGRLCWNPYVIADEESQRTLLQCLWCLYSAEPQNTVELKANDWLWNLLCHLISEEDKSAASTSLQTLSCIPEELHSNLVKDESAIMEFTCLRGYSLYNFFRPLSDRLHSLSVLCLPLVTHPEAAPLIGTLLLCPEFGHNGALSAEFLEAVGKAVLEKKLVLDEPEVMSLWLRCLPSLEKATLHLIDSLVSNESLLPQDMEHLMMDSLLPKASAYHAPIFLTVKDIFRQMLLESSENTPVQSIIRLFTRCFVQSLLLEDMQERLPLKVFFPHHPQSLVMALLKLPSEVPSHVWEEHLKWISWTLRNVVEVEELTGCGNRLAFRSHYRLFENWFLLVQCGDWVDVAAQHLTASDSETSGALLWLLAFYHHPNNESQQRSESLAVARGVCDHLKSLFASAPPTAAHLETLLSLAATDSQQCRTPHLIDQLAVNFVVFSEGGNAVAKEVVRAMMHWSSRKVVSALKAGIEHRLNRYGLMDFKAHSRLKIMQEVLQEQ</sequence>
<dbReference type="PANTHER" id="PTHR16798:SF0">
    <property type="entry name" value="FANCONI ANEMIA GROUP C PROTEIN"/>
    <property type="match status" value="1"/>
</dbReference>
<dbReference type="STRING" id="7918.ENSLOCP00000011323"/>
<dbReference type="GeneTree" id="ENSGT00390000016390"/>
<evidence type="ECO:0000313" key="2">
    <source>
        <dbReference type="Proteomes" id="UP000018468"/>
    </source>
</evidence>
<dbReference type="GO" id="GO:0043240">
    <property type="term" value="C:Fanconi anaemia nuclear complex"/>
    <property type="evidence" value="ECO:0000318"/>
    <property type="project" value="GO_Central"/>
</dbReference>
<dbReference type="PANTHER" id="PTHR16798">
    <property type="entry name" value="FANCONI ANEMIA GROUP C PROTEIN FANCC"/>
    <property type="match status" value="1"/>
</dbReference>
<name>W5MSG4_LEPOC</name>
<dbReference type="InterPro" id="IPR000686">
    <property type="entry name" value="FANCC"/>
</dbReference>
<dbReference type="AlphaFoldDB" id="W5MSG4"/>
<dbReference type="GO" id="GO:0006289">
    <property type="term" value="P:nucleotide-excision repair"/>
    <property type="evidence" value="ECO:0000318"/>
    <property type="project" value="GO_Central"/>
</dbReference>
<dbReference type="Bgee" id="ENSLOCG00000009272">
    <property type="expression patterns" value="Expressed in ovary and 13 other cell types or tissues"/>
</dbReference>
<reference evidence="1" key="3">
    <citation type="submission" date="2025-09" db="UniProtKB">
        <authorList>
            <consortium name="Ensembl"/>
        </authorList>
    </citation>
    <scope>IDENTIFICATION</scope>
</reference>
<dbReference type="EMBL" id="AHAT01002924">
    <property type="status" value="NOT_ANNOTATED_CDS"/>
    <property type="molecule type" value="Genomic_DNA"/>
</dbReference>
<dbReference type="PRINTS" id="PR00494">
    <property type="entry name" value="FANCONICGENE"/>
</dbReference>
<proteinExistence type="predicted"/>
<reference evidence="2" key="1">
    <citation type="submission" date="2011-12" db="EMBL/GenBank/DDBJ databases">
        <title>The Draft Genome of Lepisosteus oculatus.</title>
        <authorList>
            <consortium name="The Broad Institute Genome Assembly &amp; Analysis Group"/>
            <consortium name="Computational R&amp;D Group"/>
            <consortium name="and Sequencing Platform"/>
            <person name="Di Palma F."/>
            <person name="Alfoldi J."/>
            <person name="Johnson J."/>
            <person name="Berlin A."/>
            <person name="Gnerre S."/>
            <person name="Jaffe D."/>
            <person name="MacCallum I."/>
            <person name="Young S."/>
            <person name="Walker B.J."/>
            <person name="Lander E.S."/>
            <person name="Lindblad-Toh K."/>
        </authorList>
    </citation>
    <scope>NUCLEOTIDE SEQUENCE [LARGE SCALE GENOMIC DNA]</scope>
</reference>
<reference evidence="1" key="2">
    <citation type="submission" date="2025-08" db="UniProtKB">
        <authorList>
            <consortium name="Ensembl"/>
        </authorList>
    </citation>
    <scope>IDENTIFICATION</scope>
</reference>
<protein>
    <submittedName>
        <fullName evidence="1">FA complementation group C</fullName>
    </submittedName>
</protein>
<organism evidence="1 2">
    <name type="scientific">Lepisosteus oculatus</name>
    <name type="common">Spotted gar</name>
    <dbReference type="NCBI Taxonomy" id="7918"/>
    <lineage>
        <taxon>Eukaryota</taxon>
        <taxon>Metazoa</taxon>
        <taxon>Chordata</taxon>
        <taxon>Craniata</taxon>
        <taxon>Vertebrata</taxon>
        <taxon>Euteleostomi</taxon>
        <taxon>Actinopterygii</taxon>
        <taxon>Neopterygii</taxon>
        <taxon>Holostei</taxon>
        <taxon>Semionotiformes</taxon>
        <taxon>Lepisosteidae</taxon>
        <taxon>Lepisosteus</taxon>
    </lineage>
</organism>
<dbReference type="Pfam" id="PF02106">
    <property type="entry name" value="Fanconi_C"/>
    <property type="match status" value="1"/>
</dbReference>
<keyword evidence="2" id="KW-1185">Reference proteome</keyword>
<dbReference type="OMA" id="RWHHRAS"/>